<organism evidence="1 2">
    <name type="scientific">Paraburkholderia rhynchosiae</name>
    <dbReference type="NCBI Taxonomy" id="487049"/>
    <lineage>
        <taxon>Bacteria</taxon>
        <taxon>Pseudomonadati</taxon>
        <taxon>Pseudomonadota</taxon>
        <taxon>Betaproteobacteria</taxon>
        <taxon>Burkholderiales</taxon>
        <taxon>Burkholderiaceae</taxon>
        <taxon>Paraburkholderia</taxon>
    </lineage>
</organism>
<sequence length="134" mass="14281">MHSEFIRFAIAGAIGFVVDAGVLYAALALGCGPYVGRVISFISAAFVTWQINRRITFAPNQHVSLWREWCQYLAAMSLGGVCNYGAYAAALHLLPHGAASPLLAVAVGSIAGMFVNFATAKLWVFKAASQENAE</sequence>
<name>A0ACC7N9E2_9BURK</name>
<gene>
    <name evidence="1" type="ORF">PQR01_11690</name>
</gene>
<dbReference type="Proteomes" id="UP001629235">
    <property type="component" value="Unassembled WGS sequence"/>
</dbReference>
<evidence type="ECO:0000313" key="2">
    <source>
        <dbReference type="Proteomes" id="UP001629235"/>
    </source>
</evidence>
<comment type="caution">
    <text evidence="1">The sequence shown here is derived from an EMBL/GenBank/DDBJ whole genome shotgun (WGS) entry which is preliminary data.</text>
</comment>
<dbReference type="EMBL" id="JAQQDW010000018">
    <property type="protein sequence ID" value="MFM0104120.1"/>
    <property type="molecule type" value="Genomic_DNA"/>
</dbReference>
<proteinExistence type="predicted"/>
<keyword evidence="2" id="KW-1185">Reference proteome</keyword>
<protein>
    <submittedName>
        <fullName evidence="1">GtrA family protein</fullName>
    </submittedName>
</protein>
<reference evidence="1 2" key="1">
    <citation type="journal article" date="2024" name="Chem. Sci.">
        <title>Discovery of megapolipeptins by genome mining of a Burkholderiales bacteria collection.</title>
        <authorList>
            <person name="Paulo B.S."/>
            <person name="Recchia M.J.J."/>
            <person name="Lee S."/>
            <person name="Fergusson C.H."/>
            <person name="Romanowski S.B."/>
            <person name="Hernandez A."/>
            <person name="Krull N."/>
            <person name="Liu D.Y."/>
            <person name="Cavanagh H."/>
            <person name="Bos A."/>
            <person name="Gray C.A."/>
            <person name="Murphy B.T."/>
            <person name="Linington R.G."/>
            <person name="Eustaquio A.S."/>
        </authorList>
    </citation>
    <scope>NUCLEOTIDE SEQUENCE [LARGE SCALE GENOMIC DNA]</scope>
    <source>
        <strain evidence="1 2">RL18-126-BIB-B</strain>
    </source>
</reference>
<evidence type="ECO:0000313" key="1">
    <source>
        <dbReference type="EMBL" id="MFM0104120.1"/>
    </source>
</evidence>
<accession>A0ACC7N9E2</accession>